<comment type="subcellular location">
    <subcellularLocation>
        <location evidence="1">Membrane</location>
        <topology evidence="1">Multi-pass membrane protein</topology>
    </subcellularLocation>
</comment>
<dbReference type="OrthoDB" id="5592477at2"/>
<feature type="transmembrane region" description="Helical" evidence="6">
    <location>
        <begin position="182"/>
        <end position="202"/>
    </location>
</feature>
<dbReference type="EMBL" id="SNZG01000043">
    <property type="protein sequence ID" value="TDR34088.1"/>
    <property type="molecule type" value="Genomic_DNA"/>
</dbReference>
<sequence>MQKIIILIFAFLSACYYIFFLPENTSFVVTMFFKALPIMCFLLLALLSNPTREQMWIPVALFTCAIGDVTLHWFIVGLSFFLLGHIFYIVAFTKTRRISPPKTAMLILLALGIIMAAWVAGNVFKSGNYILTVAILCYIGVILTMALSAIQTKNKIIISGAILFLLSDSILALNMFVADIKYSSILIMTTYYSAQCLFALSVSKHSVNRNKMLE</sequence>
<feature type="transmembrane region" description="Helical" evidence="6">
    <location>
        <begin position="59"/>
        <end position="92"/>
    </location>
</feature>
<protein>
    <submittedName>
        <fullName evidence="8">Membrane protein YhhN</fullName>
    </submittedName>
    <submittedName>
        <fullName evidence="7">YhhN-like protein</fullName>
    </submittedName>
</protein>
<evidence type="ECO:0000313" key="10">
    <source>
        <dbReference type="Proteomes" id="UP000294641"/>
    </source>
</evidence>
<organism evidence="7 9">
    <name type="scientific">Kurthia zopfii</name>
    <dbReference type="NCBI Taxonomy" id="1650"/>
    <lineage>
        <taxon>Bacteria</taxon>
        <taxon>Bacillati</taxon>
        <taxon>Bacillota</taxon>
        <taxon>Bacilli</taxon>
        <taxon>Bacillales</taxon>
        <taxon>Caryophanaceae</taxon>
        <taxon>Kurthia</taxon>
    </lineage>
</organism>
<feature type="transmembrane region" description="Helical" evidence="6">
    <location>
        <begin position="27"/>
        <end position="47"/>
    </location>
</feature>
<name>A0A8B4Q5H8_9BACL</name>
<keyword evidence="3 6" id="KW-0812">Transmembrane</keyword>
<feature type="transmembrane region" description="Helical" evidence="6">
    <location>
        <begin position="6"/>
        <end position="22"/>
    </location>
</feature>
<evidence type="ECO:0000256" key="2">
    <source>
        <dbReference type="ARBA" id="ARBA00007375"/>
    </source>
</evidence>
<feature type="transmembrane region" description="Helical" evidence="6">
    <location>
        <begin position="129"/>
        <end position="149"/>
    </location>
</feature>
<keyword evidence="5 6" id="KW-0472">Membrane</keyword>
<evidence type="ECO:0000313" key="8">
    <source>
        <dbReference type="EMBL" id="TDR34088.1"/>
    </source>
</evidence>
<dbReference type="EMBL" id="UGNP01000001">
    <property type="protein sequence ID" value="STX08519.1"/>
    <property type="molecule type" value="Genomic_DNA"/>
</dbReference>
<dbReference type="InterPro" id="IPR012506">
    <property type="entry name" value="TMEM86B-like"/>
</dbReference>
<accession>A0A8B4Q5H8</accession>
<dbReference type="Proteomes" id="UP000294641">
    <property type="component" value="Unassembled WGS sequence"/>
</dbReference>
<evidence type="ECO:0000256" key="1">
    <source>
        <dbReference type="ARBA" id="ARBA00004141"/>
    </source>
</evidence>
<feature type="transmembrane region" description="Helical" evidence="6">
    <location>
        <begin position="104"/>
        <end position="123"/>
    </location>
</feature>
<proteinExistence type="inferred from homology"/>
<reference evidence="7 9" key="1">
    <citation type="submission" date="2018-06" db="EMBL/GenBank/DDBJ databases">
        <authorList>
            <consortium name="Pathogen Informatics"/>
            <person name="Doyle S."/>
        </authorList>
    </citation>
    <scope>NUCLEOTIDE SEQUENCE [LARGE SCALE GENOMIC DNA]</scope>
    <source>
        <strain evidence="7 9">NCTC10597</strain>
    </source>
</reference>
<dbReference type="Pfam" id="PF07947">
    <property type="entry name" value="YhhN"/>
    <property type="match status" value="1"/>
</dbReference>
<dbReference type="GO" id="GO:0016787">
    <property type="term" value="F:hydrolase activity"/>
    <property type="evidence" value="ECO:0007669"/>
    <property type="project" value="TreeGrafter"/>
</dbReference>
<comment type="caution">
    <text evidence="7">The sequence shown here is derived from an EMBL/GenBank/DDBJ whole genome shotgun (WGS) entry which is preliminary data.</text>
</comment>
<feature type="transmembrane region" description="Helical" evidence="6">
    <location>
        <begin position="156"/>
        <end position="176"/>
    </location>
</feature>
<comment type="similarity">
    <text evidence="2">Belongs to the TMEM86 family.</text>
</comment>
<reference evidence="8 10" key="2">
    <citation type="submission" date="2019-03" db="EMBL/GenBank/DDBJ databases">
        <title>Genomic Encyclopedia of Type Strains, Phase IV (KMG-IV): sequencing the most valuable type-strain genomes for metagenomic binning, comparative biology and taxonomic classification.</title>
        <authorList>
            <person name="Goeker M."/>
        </authorList>
    </citation>
    <scope>NUCLEOTIDE SEQUENCE [LARGE SCALE GENOMIC DNA]</scope>
    <source>
        <strain evidence="8 10">DSM 20580</strain>
    </source>
</reference>
<keyword evidence="10" id="KW-1185">Reference proteome</keyword>
<evidence type="ECO:0000256" key="6">
    <source>
        <dbReference type="SAM" id="Phobius"/>
    </source>
</evidence>
<dbReference type="Proteomes" id="UP000254330">
    <property type="component" value="Unassembled WGS sequence"/>
</dbReference>
<evidence type="ECO:0000256" key="3">
    <source>
        <dbReference type="ARBA" id="ARBA00022692"/>
    </source>
</evidence>
<evidence type="ECO:0000256" key="5">
    <source>
        <dbReference type="ARBA" id="ARBA00023136"/>
    </source>
</evidence>
<dbReference type="AlphaFoldDB" id="A0A8B4Q5H8"/>
<dbReference type="RefSeq" id="WP_109350182.1">
    <property type="nucleotide sequence ID" value="NZ_BJUE01000089.1"/>
</dbReference>
<keyword evidence="4 6" id="KW-1133">Transmembrane helix</keyword>
<dbReference type="PROSITE" id="PS51257">
    <property type="entry name" value="PROKAR_LIPOPROTEIN"/>
    <property type="match status" value="1"/>
</dbReference>
<evidence type="ECO:0000256" key="4">
    <source>
        <dbReference type="ARBA" id="ARBA00022989"/>
    </source>
</evidence>
<gene>
    <name evidence="8" type="ORF">DFR61_1438</name>
    <name evidence="7" type="ORF">NCTC10597_00182</name>
</gene>
<evidence type="ECO:0000313" key="7">
    <source>
        <dbReference type="EMBL" id="STX08519.1"/>
    </source>
</evidence>
<dbReference type="GO" id="GO:0016020">
    <property type="term" value="C:membrane"/>
    <property type="evidence" value="ECO:0007669"/>
    <property type="project" value="UniProtKB-SubCell"/>
</dbReference>
<evidence type="ECO:0000313" key="9">
    <source>
        <dbReference type="Proteomes" id="UP000254330"/>
    </source>
</evidence>
<dbReference type="PANTHER" id="PTHR31885:SF6">
    <property type="entry name" value="GH04784P"/>
    <property type="match status" value="1"/>
</dbReference>
<dbReference type="PANTHER" id="PTHR31885">
    <property type="entry name" value="GH04784P"/>
    <property type="match status" value="1"/>
</dbReference>